<organism evidence="1 2">
    <name type="scientific">Symbiodinium pilosum</name>
    <name type="common">Dinoflagellate</name>
    <dbReference type="NCBI Taxonomy" id="2952"/>
    <lineage>
        <taxon>Eukaryota</taxon>
        <taxon>Sar</taxon>
        <taxon>Alveolata</taxon>
        <taxon>Dinophyceae</taxon>
        <taxon>Suessiales</taxon>
        <taxon>Symbiodiniaceae</taxon>
        <taxon>Symbiodinium</taxon>
    </lineage>
</organism>
<sequence>MYLNEIGELFAIKSKEHWRSEINIDVQALEIVDGGPPTDLLSQDGFPTCVSSVH</sequence>
<protein>
    <submittedName>
        <fullName evidence="1">PAO protein</fullName>
    </submittedName>
</protein>
<dbReference type="Proteomes" id="UP000649617">
    <property type="component" value="Unassembled WGS sequence"/>
</dbReference>
<gene>
    <name evidence="1" type="primary">PAO</name>
    <name evidence="1" type="ORF">SPIL2461_LOCUS9694</name>
</gene>
<comment type="caution">
    <text evidence="1">The sequence shown here is derived from an EMBL/GenBank/DDBJ whole genome shotgun (WGS) entry which is preliminary data.</text>
</comment>
<proteinExistence type="predicted"/>
<evidence type="ECO:0000313" key="1">
    <source>
        <dbReference type="EMBL" id="CAE7394232.1"/>
    </source>
</evidence>
<dbReference type="EMBL" id="CAJNIZ010017136">
    <property type="protein sequence ID" value="CAE7394232.1"/>
    <property type="molecule type" value="Genomic_DNA"/>
</dbReference>
<dbReference type="OrthoDB" id="442356at2759"/>
<dbReference type="AlphaFoldDB" id="A0A812QMA1"/>
<keyword evidence="2" id="KW-1185">Reference proteome</keyword>
<reference evidence="1" key="1">
    <citation type="submission" date="2021-02" db="EMBL/GenBank/DDBJ databases">
        <authorList>
            <person name="Dougan E. K."/>
            <person name="Rhodes N."/>
            <person name="Thang M."/>
            <person name="Chan C."/>
        </authorList>
    </citation>
    <scope>NUCLEOTIDE SEQUENCE</scope>
</reference>
<name>A0A812QMA1_SYMPI</name>
<evidence type="ECO:0000313" key="2">
    <source>
        <dbReference type="Proteomes" id="UP000649617"/>
    </source>
</evidence>
<accession>A0A812QMA1</accession>